<feature type="compositionally biased region" description="Basic residues" evidence="1">
    <location>
        <begin position="271"/>
        <end position="281"/>
    </location>
</feature>
<gene>
    <name evidence="2" type="ORF">NFIA_057700</name>
</gene>
<dbReference type="GO" id="GO:0001228">
    <property type="term" value="F:DNA-binding transcription activator activity, RNA polymerase II-specific"/>
    <property type="evidence" value="ECO:0007669"/>
    <property type="project" value="TreeGrafter"/>
</dbReference>
<name>A1DNP9_NEOFI</name>
<dbReference type="PANTHER" id="PTHR47784:SF10">
    <property type="entry name" value="TRANSCRIPTION FACTOR, PUTATIVE (AFU_ORTHOLOGUE AFUA_6G14150)-RELATED"/>
    <property type="match status" value="1"/>
</dbReference>
<organism evidence="2 3">
    <name type="scientific">Neosartorya fischeri (strain ATCC 1020 / DSM 3700 / CBS 544.65 / FGSC A1164 / JCM 1740 / NRRL 181 / WB 181)</name>
    <name type="common">Aspergillus fischerianus</name>
    <dbReference type="NCBI Taxonomy" id="331117"/>
    <lineage>
        <taxon>Eukaryota</taxon>
        <taxon>Fungi</taxon>
        <taxon>Dikarya</taxon>
        <taxon>Ascomycota</taxon>
        <taxon>Pezizomycotina</taxon>
        <taxon>Eurotiomycetes</taxon>
        <taxon>Eurotiomycetidae</taxon>
        <taxon>Eurotiales</taxon>
        <taxon>Aspergillaceae</taxon>
        <taxon>Aspergillus</taxon>
        <taxon>Aspergillus subgen. Fumigati</taxon>
    </lineage>
</organism>
<protein>
    <recommendedName>
        <fullName evidence="4">C6 transcription factor</fullName>
    </recommendedName>
</protein>
<proteinExistence type="predicted"/>
<dbReference type="STRING" id="331117.A1DNP9"/>
<keyword evidence="3" id="KW-1185">Reference proteome</keyword>
<sequence>MYTSGKPLLSRRPGSIHFSYTSAKEYSGYSLEYQSAASPEFRRSLEQITEDNCGAVFAFSVITLVLMLTATAFDEDGPGSALETVFSLSEFLKGVRSICLAGGQWLSKSSLGDYIQTKPMLVSDYEDIRAALDRLRVLYEAVVQQMDETKSTTYGRAIDLLGECLLLSRGMSLRWLILVGEEFFCELEKSDPMGLVIFLHWAAILDALKDEWWALDIGKRLVEEVSAQADQLAGPWAETVLWAKIQVGLEMPTRKGASWGSSAEGAENGRRPLRRQLGHTD</sequence>
<dbReference type="AlphaFoldDB" id="A1DNP9"/>
<dbReference type="EMBL" id="DS027698">
    <property type="protein sequence ID" value="EAW16420.1"/>
    <property type="molecule type" value="Genomic_DNA"/>
</dbReference>
<dbReference type="PANTHER" id="PTHR47784">
    <property type="entry name" value="STEROL UPTAKE CONTROL PROTEIN 2"/>
    <property type="match status" value="1"/>
</dbReference>
<dbReference type="HOGENOM" id="CLU_024934_0_3_1"/>
<reference evidence="3" key="1">
    <citation type="journal article" date="2008" name="PLoS Genet.">
        <title>Genomic islands in the pathogenic filamentous fungus Aspergillus fumigatus.</title>
        <authorList>
            <person name="Fedorova N.D."/>
            <person name="Khaldi N."/>
            <person name="Joardar V.S."/>
            <person name="Maiti R."/>
            <person name="Amedeo P."/>
            <person name="Anderson M.J."/>
            <person name="Crabtree J."/>
            <person name="Silva J.C."/>
            <person name="Badger J.H."/>
            <person name="Albarraq A."/>
            <person name="Angiuoli S."/>
            <person name="Bussey H."/>
            <person name="Bowyer P."/>
            <person name="Cotty P.J."/>
            <person name="Dyer P.S."/>
            <person name="Egan A."/>
            <person name="Galens K."/>
            <person name="Fraser-Liggett C.M."/>
            <person name="Haas B.J."/>
            <person name="Inman J.M."/>
            <person name="Kent R."/>
            <person name="Lemieux S."/>
            <person name="Malavazi I."/>
            <person name="Orvis J."/>
            <person name="Roemer T."/>
            <person name="Ronning C.M."/>
            <person name="Sundaram J.P."/>
            <person name="Sutton G."/>
            <person name="Turner G."/>
            <person name="Venter J.C."/>
            <person name="White O.R."/>
            <person name="Whitty B.R."/>
            <person name="Youngman P."/>
            <person name="Wolfe K.H."/>
            <person name="Goldman G.H."/>
            <person name="Wortman J.R."/>
            <person name="Jiang B."/>
            <person name="Denning D.W."/>
            <person name="Nierman W.C."/>
        </authorList>
    </citation>
    <scope>NUCLEOTIDE SEQUENCE [LARGE SCALE GENOMIC DNA]</scope>
    <source>
        <strain evidence="3">ATCC 1020 / DSM 3700 / CBS 544.65 / FGSC A1164 / JCM 1740 / NRRL 181 / WB 181</strain>
    </source>
</reference>
<dbReference type="RefSeq" id="XP_001258317.1">
    <property type="nucleotide sequence ID" value="XM_001258316.1"/>
</dbReference>
<dbReference type="InterPro" id="IPR053157">
    <property type="entry name" value="Sterol_Uptake_Regulator"/>
</dbReference>
<dbReference type="Proteomes" id="UP000006702">
    <property type="component" value="Unassembled WGS sequence"/>
</dbReference>
<evidence type="ECO:0000313" key="3">
    <source>
        <dbReference type="Proteomes" id="UP000006702"/>
    </source>
</evidence>
<evidence type="ECO:0008006" key="4">
    <source>
        <dbReference type="Google" id="ProtNLM"/>
    </source>
</evidence>
<dbReference type="VEuPathDB" id="FungiDB:NFIA_057700"/>
<feature type="region of interest" description="Disordered" evidence="1">
    <location>
        <begin position="254"/>
        <end position="281"/>
    </location>
</feature>
<evidence type="ECO:0000313" key="2">
    <source>
        <dbReference type="EMBL" id="EAW16420.1"/>
    </source>
</evidence>
<accession>A1DNP9</accession>
<dbReference type="KEGG" id="nfi:NFIA_057700"/>
<dbReference type="OrthoDB" id="10254221at2759"/>
<evidence type="ECO:0000256" key="1">
    <source>
        <dbReference type="SAM" id="MobiDB-lite"/>
    </source>
</evidence>
<dbReference type="GeneID" id="4584833"/>